<accession>A0A6G1ZHR7</accession>
<evidence type="ECO:0000256" key="4">
    <source>
        <dbReference type="ARBA" id="ARBA00023263"/>
    </source>
</evidence>
<dbReference type="PROSITE" id="PS51257">
    <property type="entry name" value="PROKAR_LIPOPROTEIN"/>
    <property type="match status" value="1"/>
</dbReference>
<evidence type="ECO:0000256" key="5">
    <source>
        <dbReference type="SAM" id="SignalP"/>
    </source>
</evidence>
<dbReference type="Gene3D" id="2.60.40.2580">
    <property type="match status" value="1"/>
</dbReference>
<evidence type="ECO:0000256" key="2">
    <source>
        <dbReference type="ARBA" id="ARBA00006011"/>
    </source>
</evidence>
<comment type="similarity">
    <text evidence="2">Belongs to the bacteroidetes fimbrillin superfamily. FimA/Mfa1 family.</text>
</comment>
<feature type="chain" id="PRO_5026046292" description="Major fimbrial subunit protein N-terminal domain-containing protein" evidence="5">
    <location>
        <begin position="18"/>
        <end position="385"/>
    </location>
</feature>
<gene>
    <name evidence="7" type="ORF">GKE01_18415</name>
</gene>
<reference evidence="7" key="1">
    <citation type="journal article" date="2019" name="Nat. Med.">
        <title>A library of human gut bacterial isolates paired with longitudinal multiomics data enables mechanistic microbiome research.</title>
        <authorList>
            <person name="Poyet M."/>
            <person name="Groussin M."/>
            <person name="Gibbons S.M."/>
            <person name="Avila-Pacheco J."/>
            <person name="Jiang X."/>
            <person name="Kearney S.M."/>
            <person name="Perrotta A.R."/>
            <person name="Berdy B."/>
            <person name="Zhao S."/>
            <person name="Lieberman T.D."/>
            <person name="Swanson P.K."/>
            <person name="Smith M."/>
            <person name="Roesemann S."/>
            <person name="Alexander J.E."/>
            <person name="Rich S.A."/>
            <person name="Livny J."/>
            <person name="Vlamakis H."/>
            <person name="Clish C."/>
            <person name="Bullock K."/>
            <person name="Deik A."/>
            <person name="Scott J."/>
            <person name="Pierce K.A."/>
            <person name="Xavier R.J."/>
            <person name="Alm E.J."/>
        </authorList>
    </citation>
    <scope>NUCLEOTIDE SEQUENCE</scope>
    <source>
        <strain evidence="7">BIOML-A4</strain>
    </source>
</reference>
<dbReference type="GO" id="GO:0009289">
    <property type="term" value="C:pilus"/>
    <property type="evidence" value="ECO:0007669"/>
    <property type="project" value="UniProtKB-SubCell"/>
</dbReference>
<comment type="subcellular location">
    <subcellularLocation>
        <location evidence="1">Fimbrium</location>
    </subcellularLocation>
</comment>
<dbReference type="InterPro" id="IPR029141">
    <property type="entry name" value="FimA_N"/>
</dbReference>
<dbReference type="AlphaFoldDB" id="A0A6G1ZHR7"/>
<name>A0A6G1ZHR7_9BACT</name>
<sequence length="385" mass="42579">MKRNKIYLFFLSGLLLAACSKEDEPASTPGGEDAFATVSVAVDGINGTKADGATTDPGTEDENEIYDLNVVFINSNNEVAGRAFRKIDDAQDTIRVGLKTGTYKLLVIANAGEMSSFKPEDYYDKTVSLADQVDKPAGQVGEKGFVMTNIARDVEIKKTAENGGLNQFSEKVKRVVGCVDLSQVDIDNDWLDKNLKGMKFKLSQVFLANVRPLSYLYDTKTDWTLPKEATPHTMEFIEDSYLCGIEKKLQVGGEIASGSEYAEYLTKATDVTIAGNESEPHKDIARFYAMTNSFTKDGATPVILYFKGSWYDAADKPALTNRYYRIKLQNGVQRNTIYKIEATLKGKGSPDPDIKDDVTLSVTITVKSWEGITLDEYTINEEIEI</sequence>
<feature type="signal peptide" evidence="5">
    <location>
        <begin position="1"/>
        <end position="17"/>
    </location>
</feature>
<evidence type="ECO:0000256" key="3">
    <source>
        <dbReference type="ARBA" id="ARBA00022729"/>
    </source>
</evidence>
<keyword evidence="4" id="KW-0281">Fimbrium</keyword>
<comment type="caution">
    <text evidence="7">The sequence shown here is derived from an EMBL/GenBank/DDBJ whole genome shotgun (WGS) entry which is preliminary data.</text>
</comment>
<protein>
    <recommendedName>
        <fullName evidence="6">Major fimbrial subunit protein N-terminal domain-containing protein</fullName>
    </recommendedName>
</protein>
<evidence type="ECO:0000313" key="7">
    <source>
        <dbReference type="EMBL" id="MRY13420.1"/>
    </source>
</evidence>
<feature type="domain" description="Major fimbrial subunit protein N-terminal" evidence="6">
    <location>
        <begin position="36"/>
        <end position="161"/>
    </location>
</feature>
<proteinExistence type="inferred from homology"/>
<organism evidence="7">
    <name type="scientific">Parabacteroides goldsteinii</name>
    <dbReference type="NCBI Taxonomy" id="328812"/>
    <lineage>
        <taxon>Bacteria</taxon>
        <taxon>Pseudomonadati</taxon>
        <taxon>Bacteroidota</taxon>
        <taxon>Bacteroidia</taxon>
        <taxon>Bacteroidales</taxon>
        <taxon>Tannerellaceae</taxon>
        <taxon>Parabacteroides</taxon>
    </lineage>
</organism>
<dbReference type="RefSeq" id="WP_007657006.1">
    <property type="nucleotide sequence ID" value="NZ_CAJSYT010000003.1"/>
</dbReference>
<dbReference type="Gene3D" id="2.60.40.3690">
    <property type="match status" value="1"/>
</dbReference>
<keyword evidence="3 5" id="KW-0732">Signal</keyword>
<dbReference type="Pfam" id="PF06321">
    <property type="entry name" value="P_gingi_FimA"/>
    <property type="match status" value="1"/>
</dbReference>
<evidence type="ECO:0000256" key="1">
    <source>
        <dbReference type="ARBA" id="ARBA00004561"/>
    </source>
</evidence>
<dbReference type="EMBL" id="WKLP01000029">
    <property type="protein sequence ID" value="MRY13420.1"/>
    <property type="molecule type" value="Genomic_DNA"/>
</dbReference>
<evidence type="ECO:0000259" key="6">
    <source>
        <dbReference type="Pfam" id="PF06321"/>
    </source>
</evidence>